<keyword evidence="4" id="KW-0862">Zinc</keyword>
<reference evidence="6 7" key="1">
    <citation type="journal article" date="2014" name="Appl. Environ. Microbiol.">
        <title>Comparative Genome Analysis of 'Candidatus Methanoplasma termitum' Indicates a New Mode of Energy Metabolism in the Seventh Order of Methanogens.</title>
        <authorList>
            <person name="Lang K."/>
            <person name="Schuldes J."/>
            <person name="Klingl A."/>
            <person name="Poehlein A."/>
            <person name="Daniel R."/>
            <person name="Brune A."/>
        </authorList>
    </citation>
    <scope>NUCLEOTIDE SEQUENCE [LARGE SCALE GENOMIC DNA]</scope>
    <source>
        <strain evidence="7">Mpt1</strain>
    </source>
</reference>
<evidence type="ECO:0000313" key="6">
    <source>
        <dbReference type="EMBL" id="AIZ56969.1"/>
    </source>
</evidence>
<evidence type="ECO:0000256" key="1">
    <source>
        <dbReference type="ARBA" id="ARBA00006576"/>
    </source>
</evidence>
<keyword evidence="7" id="KW-1185">Reference proteome</keyword>
<dbReference type="RefSeq" id="WP_048113904.1">
    <property type="nucleotide sequence ID" value="NZ_CP010070.1"/>
</dbReference>
<dbReference type="Pfam" id="PF00383">
    <property type="entry name" value="dCMP_cyt_deam_1"/>
    <property type="match status" value="1"/>
</dbReference>
<dbReference type="Proteomes" id="UP000030787">
    <property type="component" value="Chromosome"/>
</dbReference>
<keyword evidence="2" id="KW-0479">Metal-binding</keyword>
<dbReference type="GO" id="GO:0008270">
    <property type="term" value="F:zinc ion binding"/>
    <property type="evidence" value="ECO:0007669"/>
    <property type="project" value="InterPro"/>
</dbReference>
<accession>A0A0A7LD22</accession>
<dbReference type="HOGENOM" id="CLU_025810_5_2_2"/>
<comment type="similarity">
    <text evidence="1">Belongs to the cytidine and deoxycytidylate deaminase family.</text>
</comment>
<dbReference type="PANTHER" id="PTHR11079:SF161">
    <property type="entry name" value="CMP_DCMP-TYPE DEAMINASE DOMAIN-CONTAINING PROTEIN"/>
    <property type="match status" value="1"/>
</dbReference>
<evidence type="ECO:0000259" key="5">
    <source>
        <dbReference type="PROSITE" id="PS51747"/>
    </source>
</evidence>
<dbReference type="InterPro" id="IPR016192">
    <property type="entry name" value="APOBEC/CMP_deaminase_Zn-bd"/>
</dbReference>
<protein>
    <submittedName>
        <fullName evidence="6">TadA1 protein</fullName>
        <ecNumber evidence="6">3.5.4.33</ecNumber>
    </submittedName>
</protein>
<dbReference type="PROSITE" id="PS51747">
    <property type="entry name" value="CYT_DCMP_DEAMINASES_2"/>
    <property type="match status" value="1"/>
</dbReference>
<evidence type="ECO:0000256" key="4">
    <source>
        <dbReference type="ARBA" id="ARBA00022833"/>
    </source>
</evidence>
<name>A0A0A7LD22_9ARCH</name>
<dbReference type="KEGG" id="mear:Mpt1_c11020"/>
<dbReference type="EC" id="3.5.4.33" evidence="6"/>
<keyword evidence="3 6" id="KW-0378">Hydrolase</keyword>
<evidence type="ECO:0000256" key="3">
    <source>
        <dbReference type="ARBA" id="ARBA00022801"/>
    </source>
</evidence>
<dbReference type="GeneID" id="24818764"/>
<dbReference type="PANTHER" id="PTHR11079">
    <property type="entry name" value="CYTOSINE DEAMINASE FAMILY MEMBER"/>
    <property type="match status" value="1"/>
</dbReference>
<dbReference type="Gene3D" id="3.40.140.10">
    <property type="entry name" value="Cytidine Deaminase, domain 2"/>
    <property type="match status" value="1"/>
</dbReference>
<dbReference type="FunFam" id="3.40.140.10:FF:000011">
    <property type="entry name" value="tRNA-specific adenosine deaminase"/>
    <property type="match status" value="1"/>
</dbReference>
<proteinExistence type="inferred from homology"/>
<dbReference type="STRING" id="1577791.Mpt1_c11020"/>
<dbReference type="OrthoDB" id="7284at2157"/>
<dbReference type="GO" id="GO:0052717">
    <property type="term" value="F:tRNA-specific adenosine-34 deaminase activity"/>
    <property type="evidence" value="ECO:0007669"/>
    <property type="project" value="UniProtKB-EC"/>
</dbReference>
<dbReference type="InterPro" id="IPR002125">
    <property type="entry name" value="CMP_dCMP_dom"/>
</dbReference>
<dbReference type="InterPro" id="IPR016193">
    <property type="entry name" value="Cytidine_deaminase-like"/>
</dbReference>
<dbReference type="GO" id="GO:0047974">
    <property type="term" value="F:guanosine deaminase activity"/>
    <property type="evidence" value="ECO:0007669"/>
    <property type="project" value="TreeGrafter"/>
</dbReference>
<sequence>MDRFMEIAYKEALYGISKKHGGPFGAVIVKDGKVISKAHNQVLLKNDPTAHAEVVAIRKACRKLNTIDLGGCTLYASAKPCPMCIGVIQWSRIKDVFFSGDYEDTKKLNFDDQSFYEDFEAEDDHWEQIDEEHFDTLIQAFESCKNDIKY</sequence>
<dbReference type="SUPFAM" id="SSF53927">
    <property type="entry name" value="Cytidine deaminase-like"/>
    <property type="match status" value="1"/>
</dbReference>
<evidence type="ECO:0000256" key="2">
    <source>
        <dbReference type="ARBA" id="ARBA00022723"/>
    </source>
</evidence>
<dbReference type="EMBL" id="CP010070">
    <property type="protein sequence ID" value="AIZ56969.1"/>
    <property type="molecule type" value="Genomic_DNA"/>
</dbReference>
<dbReference type="GO" id="GO:0006152">
    <property type="term" value="P:purine nucleoside catabolic process"/>
    <property type="evidence" value="ECO:0007669"/>
    <property type="project" value="TreeGrafter"/>
</dbReference>
<gene>
    <name evidence="6" type="primary">tadA1</name>
    <name evidence="6" type="ORF">Mpt1_c11020</name>
</gene>
<dbReference type="PROSITE" id="PS00903">
    <property type="entry name" value="CYT_DCMP_DEAMINASES_1"/>
    <property type="match status" value="1"/>
</dbReference>
<evidence type="ECO:0000313" key="7">
    <source>
        <dbReference type="Proteomes" id="UP000030787"/>
    </source>
</evidence>
<dbReference type="AlphaFoldDB" id="A0A0A7LD22"/>
<dbReference type="CDD" id="cd01285">
    <property type="entry name" value="nucleoside_deaminase"/>
    <property type="match status" value="1"/>
</dbReference>
<organism evidence="6 7">
    <name type="scientific">Candidatus Methanoplasma termitum</name>
    <dbReference type="NCBI Taxonomy" id="1577791"/>
    <lineage>
        <taxon>Archaea</taxon>
        <taxon>Methanobacteriati</taxon>
        <taxon>Thermoplasmatota</taxon>
        <taxon>Thermoplasmata</taxon>
        <taxon>Methanomassiliicoccales</taxon>
        <taxon>Methanomassiliicoccaceae</taxon>
        <taxon>Candidatus Methanoplasma</taxon>
    </lineage>
</organism>
<feature type="domain" description="CMP/dCMP-type deaminase" evidence="5">
    <location>
        <begin position="1"/>
        <end position="137"/>
    </location>
</feature>